<feature type="compositionally biased region" description="Low complexity" evidence="7">
    <location>
        <begin position="566"/>
        <end position="582"/>
    </location>
</feature>
<gene>
    <name evidence="9" type="ORF">A4X13_0g1166</name>
</gene>
<feature type="transmembrane region" description="Helical" evidence="8">
    <location>
        <begin position="128"/>
        <end position="146"/>
    </location>
</feature>
<keyword evidence="3 8" id="KW-0812">Transmembrane</keyword>
<dbReference type="GO" id="GO:0000139">
    <property type="term" value="C:Golgi membrane"/>
    <property type="evidence" value="ECO:0007669"/>
    <property type="project" value="UniProtKB-SubCell"/>
</dbReference>
<organism evidence="9 10">
    <name type="scientific">Tilletia indica</name>
    <dbReference type="NCBI Taxonomy" id="43049"/>
    <lineage>
        <taxon>Eukaryota</taxon>
        <taxon>Fungi</taxon>
        <taxon>Dikarya</taxon>
        <taxon>Basidiomycota</taxon>
        <taxon>Ustilaginomycotina</taxon>
        <taxon>Exobasidiomycetes</taxon>
        <taxon>Tilletiales</taxon>
        <taxon>Tilletiaceae</taxon>
        <taxon>Tilletia</taxon>
    </lineage>
</organism>
<dbReference type="PANTHER" id="PTHR16133">
    <property type="entry name" value="SOLUTE CARRIER FAMILY 39 ZINC TRANSPORTER , MEMBER 9-RELATED"/>
    <property type="match status" value="1"/>
</dbReference>
<feature type="transmembrane region" description="Helical" evidence="8">
    <location>
        <begin position="78"/>
        <end position="98"/>
    </location>
</feature>
<feature type="compositionally biased region" description="Acidic residues" evidence="7">
    <location>
        <begin position="468"/>
        <end position="481"/>
    </location>
</feature>
<sequence>MFFLRTTTTTTTTTTTLSAMLFSQLASHVIAASTTATTTSTSTMSPFASLLIFCLVMAISTFILGSLPLFIRLSPTQMILLQSLAAGLLLGAGITIVLPEGVSNLYAHYHPHSHKHKKSGGYDPEHTLGVSVLVGFLLMYFADRYLNSNQPHRHFHSEQPQQQQPANIPPTSSPPSTSSSPSLSTASTSTTQQQQQPSSRTRTHSEMHLMSSPRKPTTHQRPSSSSTPLRLSGIRLFFHQSSSSPTFAGFSRASLTSLLGLVIHAFTDGIAMGAASLASLSSSSPHSRRAEEEGEEDPAASLRLIVFLAIMLHKAPAALGLSTLLLSQGGSRVGILRAIAVFSLSTPAGALATYALGWWILESKAVDGLGHTAGGLVGGGPLDSRGIVAQLASVLVVQRAEGGDDASAGEGGGLSTRHIGMALTFSAGTFLYVAMHALGELMGSPSKSPSPSSSEHHQHRGYEAVAEREDETVFEATDEEERGGGGRRRIQKEVNGASPPSLDGGDNNEASSLLHPNHQATTSKDVNRRRVSPSSTSAPASSASADEEDENDDDEPEIKRLNNRHSSIVPSPTSSSSSPSGSSILTLEAGKTVLLLLGAALPRFLQGLTGHGH</sequence>
<dbReference type="Pfam" id="PF02535">
    <property type="entry name" value="Zip"/>
    <property type="match status" value="1"/>
</dbReference>
<evidence type="ECO:0000256" key="6">
    <source>
        <dbReference type="ARBA" id="ARBA00023136"/>
    </source>
</evidence>
<dbReference type="Proteomes" id="UP000077521">
    <property type="component" value="Unassembled WGS sequence"/>
</dbReference>
<feature type="region of interest" description="Disordered" evidence="7">
    <location>
        <begin position="443"/>
        <end position="582"/>
    </location>
</feature>
<dbReference type="InterPro" id="IPR003689">
    <property type="entry name" value="ZIP"/>
</dbReference>
<reference evidence="9" key="2">
    <citation type="journal article" date="2019" name="IMA Fungus">
        <title>Genome sequencing and comparison of five Tilletia species to identify candidate genes for the detection of regulated species infecting wheat.</title>
        <authorList>
            <person name="Nguyen H.D.T."/>
            <person name="Sultana T."/>
            <person name="Kesanakurti P."/>
            <person name="Hambleton S."/>
        </authorList>
    </citation>
    <scope>NUCLEOTIDE SEQUENCE</scope>
    <source>
        <strain evidence="9">DAOMC 236416</strain>
    </source>
</reference>
<feature type="compositionally biased region" description="Low complexity" evidence="7">
    <location>
        <begin position="532"/>
        <end position="544"/>
    </location>
</feature>
<evidence type="ECO:0000256" key="3">
    <source>
        <dbReference type="ARBA" id="ARBA00022692"/>
    </source>
</evidence>
<feature type="transmembrane region" description="Helical" evidence="8">
    <location>
        <begin position="47"/>
        <end position="71"/>
    </location>
</feature>
<evidence type="ECO:0000256" key="8">
    <source>
        <dbReference type="SAM" id="Phobius"/>
    </source>
</evidence>
<evidence type="ECO:0000256" key="5">
    <source>
        <dbReference type="ARBA" id="ARBA00023034"/>
    </source>
</evidence>
<comment type="caution">
    <text evidence="9">The sequence shown here is derived from an EMBL/GenBank/DDBJ whole genome shotgun (WGS) entry which is preliminary data.</text>
</comment>
<keyword evidence="5" id="KW-0333">Golgi apparatus</keyword>
<evidence type="ECO:0000256" key="2">
    <source>
        <dbReference type="ARBA" id="ARBA00004394"/>
    </source>
</evidence>
<proteinExistence type="predicted"/>
<feature type="region of interest" description="Disordered" evidence="7">
    <location>
        <begin position="151"/>
        <end position="228"/>
    </location>
</feature>
<keyword evidence="6 8" id="KW-0472">Membrane</keyword>
<dbReference type="AlphaFoldDB" id="A0A177TNM3"/>
<feature type="transmembrane region" description="Helical" evidence="8">
    <location>
        <begin position="338"/>
        <end position="361"/>
    </location>
</feature>
<evidence type="ECO:0000313" key="9">
    <source>
        <dbReference type="EMBL" id="KAE8259217.1"/>
    </source>
</evidence>
<evidence type="ECO:0000313" key="10">
    <source>
        <dbReference type="Proteomes" id="UP000077521"/>
    </source>
</evidence>
<name>A0A177TNM3_9BASI</name>
<accession>A0A177TNM3</accession>
<evidence type="ECO:0008006" key="11">
    <source>
        <dbReference type="Google" id="ProtNLM"/>
    </source>
</evidence>
<keyword evidence="10" id="KW-1185">Reference proteome</keyword>
<feature type="compositionally biased region" description="Basic and acidic residues" evidence="7">
    <location>
        <begin position="454"/>
        <end position="467"/>
    </location>
</feature>
<dbReference type="InterPro" id="IPR045891">
    <property type="entry name" value="ZIP9"/>
</dbReference>
<feature type="transmembrane region" description="Helical" evidence="8">
    <location>
        <begin position="258"/>
        <end position="280"/>
    </location>
</feature>
<evidence type="ECO:0000256" key="7">
    <source>
        <dbReference type="SAM" id="MobiDB-lite"/>
    </source>
</evidence>
<feature type="compositionally biased region" description="Acidic residues" evidence="7">
    <location>
        <begin position="545"/>
        <end position="556"/>
    </location>
</feature>
<dbReference type="PANTHER" id="PTHR16133:SF0">
    <property type="entry name" value="ZINC_IRON REGULATED TRANSPORTER-RELATED PROTEIN 102B, ISOFORM E"/>
    <property type="match status" value="1"/>
</dbReference>
<feature type="compositionally biased region" description="Low complexity" evidence="7">
    <location>
        <begin position="444"/>
        <end position="453"/>
    </location>
</feature>
<evidence type="ECO:0000256" key="1">
    <source>
        <dbReference type="ARBA" id="ARBA00004127"/>
    </source>
</evidence>
<feature type="compositionally biased region" description="Low complexity" evidence="7">
    <location>
        <begin position="174"/>
        <end position="199"/>
    </location>
</feature>
<dbReference type="EMBL" id="LWDF02000043">
    <property type="protein sequence ID" value="KAE8259217.1"/>
    <property type="molecule type" value="Genomic_DNA"/>
</dbReference>
<feature type="transmembrane region" description="Helical" evidence="8">
    <location>
        <begin position="300"/>
        <end position="326"/>
    </location>
</feature>
<dbReference type="GO" id="GO:0046873">
    <property type="term" value="F:metal ion transmembrane transporter activity"/>
    <property type="evidence" value="ECO:0007669"/>
    <property type="project" value="InterPro"/>
</dbReference>
<protein>
    <recommendedName>
        <fullName evidence="11">Zinc/iron permease</fullName>
    </recommendedName>
</protein>
<reference evidence="9" key="1">
    <citation type="submission" date="2016-04" db="EMBL/GenBank/DDBJ databases">
        <authorList>
            <person name="Nguyen H.D."/>
            <person name="Samba Siva P."/>
            <person name="Cullis J."/>
            <person name="Levesque C.A."/>
            <person name="Hambleton S."/>
        </authorList>
    </citation>
    <scope>NUCLEOTIDE SEQUENCE</scope>
    <source>
        <strain evidence="9">DAOMC 236416</strain>
    </source>
</reference>
<dbReference type="GO" id="GO:0006829">
    <property type="term" value="P:zinc ion transport"/>
    <property type="evidence" value="ECO:0007669"/>
    <property type="project" value="InterPro"/>
</dbReference>
<keyword evidence="4 8" id="KW-1133">Transmembrane helix</keyword>
<evidence type="ECO:0000256" key="4">
    <source>
        <dbReference type="ARBA" id="ARBA00022989"/>
    </source>
</evidence>
<comment type="subcellular location">
    <subcellularLocation>
        <location evidence="1">Endomembrane system</location>
        <topology evidence="1">Multi-pass membrane protein</topology>
    </subcellularLocation>
    <subcellularLocation>
        <location evidence="2">Golgi apparatus membrane</location>
    </subcellularLocation>
</comment>